<keyword evidence="2" id="KW-1185">Reference proteome</keyword>
<sequence>MPWFAPRPSRSQTRYLLGKGLLVAGRGPRPRGGAAPSEASEGDVRYLRRAGACWRWGARAALLAAARARRRVAGSWCGRSRASARETFRGARRREN</sequence>
<name>A0ABN9QWY3_9DINO</name>
<protein>
    <submittedName>
        <fullName evidence="1">Uncharacterized protein</fullName>
    </submittedName>
</protein>
<reference evidence="1" key="1">
    <citation type="submission" date="2023-10" db="EMBL/GenBank/DDBJ databases">
        <authorList>
            <person name="Chen Y."/>
            <person name="Shah S."/>
            <person name="Dougan E. K."/>
            <person name="Thang M."/>
            <person name="Chan C."/>
        </authorList>
    </citation>
    <scope>NUCLEOTIDE SEQUENCE [LARGE SCALE GENOMIC DNA]</scope>
</reference>
<evidence type="ECO:0000313" key="1">
    <source>
        <dbReference type="EMBL" id="CAK0810516.1"/>
    </source>
</evidence>
<dbReference type="EMBL" id="CAUYUJ010004674">
    <property type="protein sequence ID" value="CAK0810516.1"/>
    <property type="molecule type" value="Genomic_DNA"/>
</dbReference>
<accession>A0ABN9QWY3</accession>
<evidence type="ECO:0000313" key="2">
    <source>
        <dbReference type="Proteomes" id="UP001189429"/>
    </source>
</evidence>
<proteinExistence type="predicted"/>
<comment type="caution">
    <text evidence="1">The sequence shown here is derived from an EMBL/GenBank/DDBJ whole genome shotgun (WGS) entry which is preliminary data.</text>
</comment>
<organism evidence="1 2">
    <name type="scientific">Prorocentrum cordatum</name>
    <dbReference type="NCBI Taxonomy" id="2364126"/>
    <lineage>
        <taxon>Eukaryota</taxon>
        <taxon>Sar</taxon>
        <taxon>Alveolata</taxon>
        <taxon>Dinophyceae</taxon>
        <taxon>Prorocentrales</taxon>
        <taxon>Prorocentraceae</taxon>
        <taxon>Prorocentrum</taxon>
    </lineage>
</organism>
<dbReference type="Proteomes" id="UP001189429">
    <property type="component" value="Unassembled WGS sequence"/>
</dbReference>
<gene>
    <name evidence="1" type="ORF">PCOR1329_LOCUS15463</name>
</gene>